<accession>A0A0R2FND9</accession>
<dbReference type="STRING" id="1423730.FC75_GL002352"/>
<reference evidence="1 2" key="1">
    <citation type="journal article" date="2015" name="Genome Announc.">
        <title>Expanding the biotechnology potential of lactobacilli through comparative genomics of 213 strains and associated genera.</title>
        <authorList>
            <person name="Sun Z."/>
            <person name="Harris H.M."/>
            <person name="McCann A."/>
            <person name="Guo C."/>
            <person name="Argimon S."/>
            <person name="Zhang W."/>
            <person name="Yang X."/>
            <person name="Jeffery I.B."/>
            <person name="Cooney J.C."/>
            <person name="Kagawa T.F."/>
            <person name="Liu W."/>
            <person name="Song Y."/>
            <person name="Salvetti E."/>
            <person name="Wrobel A."/>
            <person name="Rasinkangas P."/>
            <person name="Parkhill J."/>
            <person name="Rea M.C."/>
            <person name="O'Sullivan O."/>
            <person name="Ritari J."/>
            <person name="Douillard F.P."/>
            <person name="Paul Ross R."/>
            <person name="Yang R."/>
            <person name="Briner A.E."/>
            <person name="Felis G.E."/>
            <person name="de Vos W.M."/>
            <person name="Barrangou R."/>
            <person name="Klaenhammer T.R."/>
            <person name="Caufield P.W."/>
            <person name="Cui Y."/>
            <person name="Zhang H."/>
            <person name="O'Toole P.W."/>
        </authorList>
    </citation>
    <scope>NUCLEOTIDE SEQUENCE [LARGE SCALE GENOMIC DNA]</scope>
    <source>
        <strain evidence="1 2">DSM 22697</strain>
    </source>
</reference>
<sequence length="84" mass="9356">MTVATQTPSAERVLAAATTPQGPAVTDGRYVTVKTPNAVSWSSFSWHQRETGTALYQHTFLAKVRYQHQNGRPQFTIQVQHLSD</sequence>
<evidence type="ECO:0000313" key="1">
    <source>
        <dbReference type="EMBL" id="KRN25812.1"/>
    </source>
</evidence>
<comment type="caution">
    <text evidence="1">The sequence shown here is derived from an EMBL/GenBank/DDBJ whole genome shotgun (WGS) entry which is preliminary data.</text>
</comment>
<name>A0A0R2FND9_9LACO</name>
<gene>
    <name evidence="1" type="ORF">FC75_GL002352</name>
</gene>
<protein>
    <submittedName>
        <fullName evidence="1">Uncharacterized protein</fullName>
    </submittedName>
</protein>
<dbReference type="Proteomes" id="UP000050865">
    <property type="component" value="Unassembled WGS sequence"/>
</dbReference>
<keyword evidence="2" id="KW-1185">Reference proteome</keyword>
<organism evidence="1 2">
    <name type="scientific">Lacticaseibacillus camelliae DSM 22697 = JCM 13995</name>
    <dbReference type="NCBI Taxonomy" id="1423730"/>
    <lineage>
        <taxon>Bacteria</taxon>
        <taxon>Bacillati</taxon>
        <taxon>Bacillota</taxon>
        <taxon>Bacilli</taxon>
        <taxon>Lactobacillales</taxon>
        <taxon>Lactobacillaceae</taxon>
        <taxon>Lacticaseibacillus</taxon>
    </lineage>
</organism>
<dbReference type="PATRIC" id="fig|1423730.4.peg.2440"/>
<evidence type="ECO:0000313" key="2">
    <source>
        <dbReference type="Proteomes" id="UP000050865"/>
    </source>
</evidence>
<dbReference type="AlphaFoldDB" id="A0A0R2FND9"/>
<dbReference type="EMBL" id="AYZJ01000004">
    <property type="protein sequence ID" value="KRN25812.1"/>
    <property type="molecule type" value="Genomic_DNA"/>
</dbReference>
<proteinExistence type="predicted"/>